<feature type="transmembrane region" description="Helical" evidence="6">
    <location>
        <begin position="208"/>
        <end position="228"/>
    </location>
</feature>
<evidence type="ECO:0000256" key="4">
    <source>
        <dbReference type="ARBA" id="ARBA00022989"/>
    </source>
</evidence>
<dbReference type="OrthoDB" id="5118998at2"/>
<keyword evidence="4 6" id="KW-1133">Transmembrane helix</keyword>
<protein>
    <submittedName>
        <fullName evidence="8">Permease</fullName>
    </submittedName>
</protein>
<keyword evidence="5 6" id="KW-0472">Membrane</keyword>
<feature type="transmembrane region" description="Helical" evidence="6">
    <location>
        <begin position="68"/>
        <end position="96"/>
    </location>
</feature>
<sequence>MKAVLALAPRLQRSGGSLTTALAVVAFAVTTAMGLSVLGGLLGFIDRADRVPEGLDSHGVSAHENAELYVILATIAVVLLVVPLVSLAGAAARMGVARRDARLATLRLLGVTAREVRVVTAVETAAQGLAGAVLGIAGYGLLMPVWTRISFQGRPFDAGELWVGFAGIGGALVVVPLVAAASALVSLRRVVVSPLGVARRQTPPALSWLRTLGLLAAVGAFGLVVGAAGGMPQMIAVALLVGLLGTVFATLNLVGPWIVGVVGRVMAAAARTPATLLAARRLTDDPRAAWRVVGGLGMAAFVAGCLSVLPMFETTGEDPAADVITRDIVTGGVLTLAIAFAVAAVSAGIMQASSVLDRKREYALQRLAGAPVELFDAARRREVLAPLLLVTGTSSGVALLLVVLVIGTSGVTNVSGLALVLGFLAGGVALMLAATESSRPLLRSVLRETVVRAD</sequence>
<name>A0A511Z0S7_9CELL</name>
<dbReference type="AlphaFoldDB" id="A0A511Z0S7"/>
<organism evidence="8 9">
    <name type="scientific">Actinotalea fermentans</name>
    <dbReference type="NCBI Taxonomy" id="43671"/>
    <lineage>
        <taxon>Bacteria</taxon>
        <taxon>Bacillati</taxon>
        <taxon>Actinomycetota</taxon>
        <taxon>Actinomycetes</taxon>
        <taxon>Micrococcales</taxon>
        <taxon>Cellulomonadaceae</taxon>
        <taxon>Actinotalea</taxon>
    </lineage>
</organism>
<keyword evidence="2" id="KW-1003">Cell membrane</keyword>
<feature type="transmembrane region" description="Helical" evidence="6">
    <location>
        <begin position="21"/>
        <end position="45"/>
    </location>
</feature>
<comment type="caution">
    <text evidence="8">The sequence shown here is derived from an EMBL/GenBank/DDBJ whole genome shotgun (WGS) entry which is preliminary data.</text>
</comment>
<dbReference type="GO" id="GO:0005886">
    <property type="term" value="C:plasma membrane"/>
    <property type="evidence" value="ECO:0007669"/>
    <property type="project" value="UniProtKB-SubCell"/>
</dbReference>
<keyword evidence="9" id="KW-1185">Reference proteome</keyword>
<evidence type="ECO:0000256" key="3">
    <source>
        <dbReference type="ARBA" id="ARBA00022692"/>
    </source>
</evidence>
<evidence type="ECO:0000313" key="8">
    <source>
        <dbReference type="EMBL" id="GEN81060.1"/>
    </source>
</evidence>
<reference evidence="8 9" key="1">
    <citation type="submission" date="2019-07" db="EMBL/GenBank/DDBJ databases">
        <title>Whole genome shotgun sequence of Actinotalea fermentans NBRC 105374.</title>
        <authorList>
            <person name="Hosoyama A."/>
            <person name="Uohara A."/>
            <person name="Ohji S."/>
            <person name="Ichikawa N."/>
        </authorList>
    </citation>
    <scope>NUCLEOTIDE SEQUENCE [LARGE SCALE GENOMIC DNA]</scope>
    <source>
        <strain evidence="8 9">NBRC 105374</strain>
    </source>
</reference>
<proteinExistence type="predicted"/>
<feature type="transmembrane region" description="Helical" evidence="6">
    <location>
        <begin position="383"/>
        <end position="408"/>
    </location>
</feature>
<evidence type="ECO:0000259" key="7">
    <source>
        <dbReference type="Pfam" id="PF02687"/>
    </source>
</evidence>
<dbReference type="Proteomes" id="UP000321484">
    <property type="component" value="Unassembled WGS sequence"/>
</dbReference>
<feature type="transmembrane region" description="Helical" evidence="6">
    <location>
        <begin position="162"/>
        <end position="187"/>
    </location>
</feature>
<dbReference type="RefSeq" id="WP_034245133.1">
    <property type="nucleotide sequence ID" value="NZ_BJYK01000009.1"/>
</dbReference>
<dbReference type="InterPro" id="IPR003838">
    <property type="entry name" value="ABC3_permease_C"/>
</dbReference>
<feature type="transmembrane region" description="Helical" evidence="6">
    <location>
        <begin position="414"/>
        <end position="434"/>
    </location>
</feature>
<feature type="domain" description="ABC3 transporter permease C-terminal" evidence="7">
    <location>
        <begin position="77"/>
        <end position="189"/>
    </location>
</feature>
<gene>
    <name evidence="8" type="ORF">AFE02nite_27940</name>
</gene>
<evidence type="ECO:0000313" key="9">
    <source>
        <dbReference type="Proteomes" id="UP000321484"/>
    </source>
</evidence>
<accession>A0A511Z0S7</accession>
<keyword evidence="3 6" id="KW-0812">Transmembrane</keyword>
<feature type="transmembrane region" description="Helical" evidence="6">
    <location>
        <begin position="329"/>
        <end position="350"/>
    </location>
</feature>
<dbReference type="Pfam" id="PF02687">
    <property type="entry name" value="FtsX"/>
    <property type="match status" value="1"/>
</dbReference>
<evidence type="ECO:0000256" key="5">
    <source>
        <dbReference type="ARBA" id="ARBA00023136"/>
    </source>
</evidence>
<feature type="transmembrane region" description="Helical" evidence="6">
    <location>
        <begin position="116"/>
        <end position="142"/>
    </location>
</feature>
<feature type="transmembrane region" description="Helical" evidence="6">
    <location>
        <begin position="234"/>
        <end position="267"/>
    </location>
</feature>
<feature type="transmembrane region" description="Helical" evidence="6">
    <location>
        <begin position="288"/>
        <end position="309"/>
    </location>
</feature>
<comment type="subcellular location">
    <subcellularLocation>
        <location evidence="1">Cell membrane</location>
        <topology evidence="1">Multi-pass membrane protein</topology>
    </subcellularLocation>
</comment>
<evidence type="ECO:0000256" key="6">
    <source>
        <dbReference type="SAM" id="Phobius"/>
    </source>
</evidence>
<evidence type="ECO:0000256" key="1">
    <source>
        <dbReference type="ARBA" id="ARBA00004651"/>
    </source>
</evidence>
<evidence type="ECO:0000256" key="2">
    <source>
        <dbReference type="ARBA" id="ARBA00022475"/>
    </source>
</evidence>
<dbReference type="EMBL" id="BJYK01000009">
    <property type="protein sequence ID" value="GEN81060.1"/>
    <property type="molecule type" value="Genomic_DNA"/>
</dbReference>